<accession>C9ZWC4</accession>
<dbReference type="InterPro" id="IPR012677">
    <property type="entry name" value="Nucleotide-bd_a/b_plait_sf"/>
</dbReference>
<keyword evidence="1 2" id="KW-0694">RNA-binding</keyword>
<dbReference type="OrthoDB" id="272703at2759"/>
<dbReference type="Pfam" id="PF00076">
    <property type="entry name" value="RRM_1"/>
    <property type="match status" value="1"/>
</dbReference>
<dbReference type="EMBL" id="FN554971">
    <property type="protein sequence ID" value="CBH13713.1"/>
    <property type="molecule type" value="Genomic_DNA"/>
</dbReference>
<dbReference type="PROSITE" id="PS50102">
    <property type="entry name" value="RRM"/>
    <property type="match status" value="1"/>
</dbReference>
<protein>
    <submittedName>
        <fullName evidence="5">RNA-binding protein, putative</fullName>
    </submittedName>
</protein>
<dbReference type="VEuPathDB" id="TriTrypDB:Tbg972.8.6510"/>
<organism evidence="5 6">
    <name type="scientific">Trypanosoma brucei gambiense (strain MHOM/CI/86/DAL972)</name>
    <dbReference type="NCBI Taxonomy" id="679716"/>
    <lineage>
        <taxon>Eukaryota</taxon>
        <taxon>Discoba</taxon>
        <taxon>Euglenozoa</taxon>
        <taxon>Kinetoplastea</taxon>
        <taxon>Metakinetoplastina</taxon>
        <taxon>Trypanosomatida</taxon>
        <taxon>Trypanosomatidae</taxon>
        <taxon>Trypanosoma</taxon>
    </lineage>
</organism>
<dbReference type="RefSeq" id="XP_011775989.1">
    <property type="nucleotide sequence ID" value="XM_011777687.1"/>
</dbReference>
<gene>
    <name evidence="5" type="ORF">TbgDal_VIII6510</name>
</gene>
<dbReference type="GeneID" id="23863881"/>
<evidence type="ECO:0000256" key="1">
    <source>
        <dbReference type="ARBA" id="ARBA00022884"/>
    </source>
</evidence>
<evidence type="ECO:0000313" key="6">
    <source>
        <dbReference type="Proteomes" id="UP000002316"/>
    </source>
</evidence>
<dbReference type="PANTHER" id="PTHR10352">
    <property type="entry name" value="EUKARYOTIC TRANSLATION INITIATION FACTOR 3 SUBUNIT G"/>
    <property type="match status" value="1"/>
</dbReference>
<evidence type="ECO:0000313" key="5">
    <source>
        <dbReference type="EMBL" id="CBH13713.1"/>
    </source>
</evidence>
<dbReference type="Proteomes" id="UP000002316">
    <property type="component" value="Chromosome 8"/>
</dbReference>
<dbReference type="AlphaFoldDB" id="C9ZWC4"/>
<dbReference type="FunFam" id="3.30.70.330:FF:001302">
    <property type="entry name" value="RNA-binding protein, putative"/>
    <property type="match status" value="1"/>
</dbReference>
<evidence type="ECO:0000256" key="3">
    <source>
        <dbReference type="SAM" id="MobiDB-lite"/>
    </source>
</evidence>
<dbReference type="SUPFAM" id="SSF54928">
    <property type="entry name" value="RNA-binding domain, RBD"/>
    <property type="match status" value="1"/>
</dbReference>
<dbReference type="GO" id="GO:0003723">
    <property type="term" value="F:RNA binding"/>
    <property type="evidence" value="ECO:0007669"/>
    <property type="project" value="UniProtKB-UniRule"/>
</dbReference>
<dbReference type="SMART" id="SM00360">
    <property type="entry name" value="RRM"/>
    <property type="match status" value="1"/>
</dbReference>
<reference evidence="6" key="1">
    <citation type="journal article" date="2010" name="PLoS Negl. Trop. Dis.">
        <title>The genome sequence of Trypanosoma brucei gambiense, causative agent of chronic human african trypanosomiasis.</title>
        <authorList>
            <person name="Jackson A.P."/>
            <person name="Sanders M."/>
            <person name="Berry A."/>
            <person name="McQuillan J."/>
            <person name="Aslett M.A."/>
            <person name="Quail M.A."/>
            <person name="Chukualim B."/>
            <person name="Capewell P."/>
            <person name="MacLeod A."/>
            <person name="Melville S.E."/>
            <person name="Gibson W."/>
            <person name="Barry J.D."/>
            <person name="Berriman M."/>
            <person name="Hertz-Fowler C."/>
        </authorList>
    </citation>
    <scope>NUCLEOTIDE SEQUENCE [LARGE SCALE GENOMIC DNA]</scope>
    <source>
        <strain evidence="6">MHOM/CI/86/DAL972</strain>
    </source>
</reference>
<name>C9ZWC4_TRYB9</name>
<dbReference type="Gene3D" id="3.30.70.330">
    <property type="match status" value="1"/>
</dbReference>
<feature type="region of interest" description="Disordered" evidence="3">
    <location>
        <begin position="1"/>
        <end position="103"/>
    </location>
</feature>
<feature type="domain" description="RRM" evidence="4">
    <location>
        <begin position="99"/>
        <end position="179"/>
    </location>
</feature>
<dbReference type="InterPro" id="IPR035979">
    <property type="entry name" value="RBD_domain_sf"/>
</dbReference>
<feature type="compositionally biased region" description="Low complexity" evidence="3">
    <location>
        <begin position="53"/>
        <end position="71"/>
    </location>
</feature>
<dbReference type="CDD" id="cd00590">
    <property type="entry name" value="RRM_SF"/>
    <property type="match status" value="1"/>
</dbReference>
<proteinExistence type="predicted"/>
<evidence type="ECO:0000256" key="2">
    <source>
        <dbReference type="PROSITE-ProRule" id="PRU00176"/>
    </source>
</evidence>
<evidence type="ECO:0000259" key="4">
    <source>
        <dbReference type="PROSITE" id="PS50102"/>
    </source>
</evidence>
<dbReference type="KEGG" id="tbg:TbgDal_VIII6510"/>
<feature type="compositionally biased region" description="Basic and acidic residues" evidence="3">
    <location>
        <begin position="10"/>
        <end position="26"/>
    </location>
</feature>
<feature type="compositionally biased region" description="Low complexity" evidence="3">
    <location>
        <begin position="27"/>
        <end position="44"/>
    </location>
</feature>
<sequence length="179" mass="19752">MEDNLAAEIARIEAELEADRQQREKQQQQQQQQQQHQMSMQNMMPSFGVSAVPQPMQHQHQQSQQQSQQQMGVLHGQVSGSTSHAPGQPHHFSKDSDGRSIFVGNLPKGDNGGPTTTPEELAHLFADCGPILNCTLLRDRTTGELKGTAYVEFSTYTGMGKAIDTKNNTMFKGSTLIVC</sequence>
<dbReference type="InterPro" id="IPR000504">
    <property type="entry name" value="RRM_dom"/>
</dbReference>